<dbReference type="GO" id="GO:0097367">
    <property type="term" value="F:carbohydrate derivative binding"/>
    <property type="evidence" value="ECO:0007669"/>
    <property type="project" value="InterPro"/>
</dbReference>
<organism evidence="6 7">
    <name type="scientific">Bogoriella caseilytica</name>
    <dbReference type="NCBI Taxonomy" id="56055"/>
    <lineage>
        <taxon>Bacteria</taxon>
        <taxon>Bacillati</taxon>
        <taxon>Actinomycetota</taxon>
        <taxon>Actinomycetes</taxon>
        <taxon>Micrococcales</taxon>
        <taxon>Bogoriellaceae</taxon>
        <taxon>Bogoriella</taxon>
    </lineage>
</organism>
<keyword evidence="2 3" id="KW-0119">Carbohydrate metabolism</keyword>
<comment type="function">
    <text evidence="3">Specifically catalyzes the cleavage of the D-lactyl ether substituent of MurNAc 6-phosphate, producing GlcNAc 6-phosphate and D-lactate.</text>
</comment>
<accession>A0A3N2BF31</accession>
<name>A0A3N2BF31_9MICO</name>
<dbReference type="EC" id="4.2.1.126" evidence="3"/>
<dbReference type="NCBIfam" id="NF009222">
    <property type="entry name" value="PRK12570.1"/>
    <property type="match status" value="1"/>
</dbReference>
<comment type="subunit">
    <text evidence="3">Homodimer.</text>
</comment>
<proteinExistence type="inferred from homology"/>
<evidence type="ECO:0000256" key="1">
    <source>
        <dbReference type="ARBA" id="ARBA00023239"/>
    </source>
</evidence>
<dbReference type="NCBIfam" id="NF003915">
    <property type="entry name" value="PRK05441.1"/>
    <property type="match status" value="1"/>
</dbReference>
<dbReference type="GO" id="GO:0009254">
    <property type="term" value="P:peptidoglycan turnover"/>
    <property type="evidence" value="ECO:0007669"/>
    <property type="project" value="TreeGrafter"/>
</dbReference>
<feature type="active site" description="Proton donor" evidence="3">
    <location>
        <position position="94"/>
    </location>
</feature>
<dbReference type="Pfam" id="PF22645">
    <property type="entry name" value="GKRP_SIS_N"/>
    <property type="match status" value="1"/>
</dbReference>
<dbReference type="PANTHER" id="PTHR10088:SF4">
    <property type="entry name" value="GLUCOKINASE REGULATORY PROTEIN"/>
    <property type="match status" value="1"/>
</dbReference>
<keyword evidence="1 3" id="KW-0456">Lyase</keyword>
<sequence>MGAMDDGGSAWGTAVDSPTEERNERTRALDQVPTRELLELINAEDRLVPGAVATSLPHLARLVDLAAERVARGGAVHYVGAGTSGRLAVIDAAELLPTFQLHEGVVLAHLAGGHSALAQAVEGAEDDAAAGRDAVSAVGAEDVVIGLAASGRTPFVAGAIAQATEQAAVTALVTSNPRAGLLRHVDVPIVVDTGPEALTGSTRLKAGTAQKLILHTFSTALMVRLGRTWSNLMVSVVATNEKLRARTVTILCQATGLSRPDSAAVLASAGGDLKVGLVMALTGAEPAQARAALERSGGVVRDAVRATTP</sequence>
<dbReference type="PROSITE" id="PS51464">
    <property type="entry name" value="SIS"/>
    <property type="match status" value="1"/>
</dbReference>
<evidence type="ECO:0000256" key="4">
    <source>
        <dbReference type="SAM" id="MobiDB-lite"/>
    </source>
</evidence>
<evidence type="ECO:0000256" key="3">
    <source>
        <dbReference type="HAMAP-Rule" id="MF_00068"/>
    </source>
</evidence>
<comment type="miscellaneous">
    <text evidence="3">A lyase-type mechanism (elimination/hydration) is suggested for the cleavage of the lactyl ether bond of MurNAc 6-phosphate, with the formation of an alpha,beta-unsaturated aldehyde intermediate with (E)-stereochemistry, followed by the syn addition of water to give product.</text>
</comment>
<dbReference type="PANTHER" id="PTHR10088">
    <property type="entry name" value="GLUCOKINASE REGULATORY PROTEIN"/>
    <property type="match status" value="1"/>
</dbReference>
<dbReference type="SUPFAM" id="SSF53697">
    <property type="entry name" value="SIS domain"/>
    <property type="match status" value="1"/>
</dbReference>
<evidence type="ECO:0000313" key="6">
    <source>
        <dbReference type="EMBL" id="ROR73873.1"/>
    </source>
</evidence>
<dbReference type="InterPro" id="IPR046348">
    <property type="entry name" value="SIS_dom_sf"/>
</dbReference>
<evidence type="ECO:0000256" key="2">
    <source>
        <dbReference type="ARBA" id="ARBA00023277"/>
    </source>
</evidence>
<dbReference type="CDD" id="cd05007">
    <property type="entry name" value="SIS_Etherase"/>
    <property type="match status" value="1"/>
</dbReference>
<dbReference type="GO" id="GO:0046348">
    <property type="term" value="P:amino sugar catabolic process"/>
    <property type="evidence" value="ECO:0007669"/>
    <property type="project" value="InterPro"/>
</dbReference>
<dbReference type="GO" id="GO:0016803">
    <property type="term" value="F:ether hydrolase activity"/>
    <property type="evidence" value="ECO:0007669"/>
    <property type="project" value="TreeGrafter"/>
</dbReference>
<dbReference type="Proteomes" id="UP000280668">
    <property type="component" value="Unassembled WGS sequence"/>
</dbReference>
<comment type="caution">
    <text evidence="6">The sequence shown here is derived from an EMBL/GenBank/DDBJ whole genome shotgun (WGS) entry which is preliminary data.</text>
</comment>
<dbReference type="PROSITE" id="PS01272">
    <property type="entry name" value="GCKR"/>
    <property type="match status" value="1"/>
</dbReference>
<dbReference type="AlphaFoldDB" id="A0A3N2BF31"/>
<dbReference type="HAMAP" id="MF_00068">
    <property type="entry name" value="MurQ"/>
    <property type="match status" value="1"/>
</dbReference>
<dbReference type="Gene3D" id="1.10.8.1080">
    <property type="match status" value="1"/>
</dbReference>
<dbReference type="Gene3D" id="3.40.50.10490">
    <property type="entry name" value="Glucose-6-phosphate isomerase like protein, domain 1"/>
    <property type="match status" value="1"/>
</dbReference>
<comment type="catalytic activity">
    <reaction evidence="3">
        <text>N-acetyl-D-muramate 6-phosphate + H2O = N-acetyl-D-glucosamine 6-phosphate + (R)-lactate</text>
        <dbReference type="Rhea" id="RHEA:26410"/>
        <dbReference type="ChEBI" id="CHEBI:15377"/>
        <dbReference type="ChEBI" id="CHEBI:16004"/>
        <dbReference type="ChEBI" id="CHEBI:57513"/>
        <dbReference type="ChEBI" id="CHEBI:58722"/>
        <dbReference type="EC" id="4.2.1.126"/>
    </reaction>
</comment>
<reference evidence="6 7" key="1">
    <citation type="submission" date="2018-11" db="EMBL/GenBank/DDBJ databases">
        <title>Sequencing the genomes of 1000 actinobacteria strains.</title>
        <authorList>
            <person name="Klenk H.-P."/>
        </authorList>
    </citation>
    <scope>NUCLEOTIDE SEQUENCE [LARGE SCALE GENOMIC DNA]</scope>
    <source>
        <strain evidence="6 7">DSM 11294</strain>
    </source>
</reference>
<comment type="pathway">
    <text evidence="3">Amino-sugar metabolism; N-acetylmuramate degradation.</text>
</comment>
<keyword evidence="7" id="KW-1185">Reference proteome</keyword>
<dbReference type="GO" id="GO:0097173">
    <property type="term" value="P:N-acetylmuramic acid catabolic process"/>
    <property type="evidence" value="ECO:0007669"/>
    <property type="project" value="UniProtKB-UniPathway"/>
</dbReference>
<protein>
    <recommendedName>
        <fullName evidence="3">N-acetylmuramic acid 6-phosphate etherase</fullName>
        <shortName evidence="3">MurNAc-6-P etherase</shortName>
        <ecNumber evidence="3">4.2.1.126</ecNumber>
    </recommendedName>
    <alternativeName>
        <fullName evidence="3">N-acetylmuramic acid 6-phosphate hydrolase</fullName>
    </alternativeName>
    <alternativeName>
        <fullName evidence="3">N-acetylmuramic acid 6-phosphate lyase</fullName>
    </alternativeName>
</protein>
<dbReference type="InterPro" id="IPR005488">
    <property type="entry name" value="Etherase_MurQ"/>
</dbReference>
<evidence type="ECO:0000313" key="7">
    <source>
        <dbReference type="Proteomes" id="UP000280668"/>
    </source>
</evidence>
<dbReference type="UniPathway" id="UPA00342"/>
<dbReference type="EMBL" id="RKHK01000001">
    <property type="protein sequence ID" value="ROR73873.1"/>
    <property type="molecule type" value="Genomic_DNA"/>
</dbReference>
<feature type="compositionally biased region" description="Basic and acidic residues" evidence="4">
    <location>
        <begin position="19"/>
        <end position="28"/>
    </location>
</feature>
<dbReference type="InterPro" id="IPR005486">
    <property type="entry name" value="Glucokinase_regulatory_CS"/>
</dbReference>
<evidence type="ECO:0000259" key="5">
    <source>
        <dbReference type="PROSITE" id="PS51464"/>
    </source>
</evidence>
<feature type="region of interest" description="Disordered" evidence="4">
    <location>
        <begin position="1"/>
        <end position="29"/>
    </location>
</feature>
<gene>
    <name evidence="3" type="primary">murQ</name>
    <name evidence="6" type="ORF">EDD31_2266</name>
</gene>
<dbReference type="InterPro" id="IPR040190">
    <property type="entry name" value="MURQ/GCKR"/>
</dbReference>
<feature type="active site" evidence="3">
    <location>
        <position position="125"/>
    </location>
</feature>
<dbReference type="GO" id="GO:0016835">
    <property type="term" value="F:carbon-oxygen lyase activity"/>
    <property type="evidence" value="ECO:0007669"/>
    <property type="project" value="UniProtKB-UniRule"/>
</dbReference>
<feature type="domain" description="SIS" evidence="5">
    <location>
        <begin position="66"/>
        <end position="227"/>
    </location>
</feature>
<dbReference type="InterPro" id="IPR001347">
    <property type="entry name" value="SIS_dom"/>
</dbReference>
<comment type="similarity">
    <text evidence="3">Belongs to the GCKR-like family. MurNAc-6-P etherase subfamily.</text>
</comment>